<name>A0A5B0MQ99_PUCGR</name>
<gene>
    <name evidence="2" type="ORF">PGTUg99_016504</name>
</gene>
<sequence>MKLCLSLHITRSSLPTEARTHELIRRPTARWIPSGLLTPVDESQAYVDFTFKAQFSVGWLPRRHYAAPIATYPTTYVPPDLGRTRKDRHDTAAFRRSLSGLGTPASSPVPEYSHQSTNSRQARRNASKLWNYTDLSPSGANKKRRCLHRPHALLTFFASVSVFRR</sequence>
<evidence type="ECO:0000256" key="1">
    <source>
        <dbReference type="SAM" id="MobiDB-lite"/>
    </source>
</evidence>
<dbReference type="Proteomes" id="UP000325313">
    <property type="component" value="Unassembled WGS sequence"/>
</dbReference>
<dbReference type="AlphaFoldDB" id="A0A5B0MQ99"/>
<feature type="region of interest" description="Disordered" evidence="1">
    <location>
        <begin position="96"/>
        <end position="125"/>
    </location>
</feature>
<comment type="caution">
    <text evidence="2">The sequence shown here is derived from an EMBL/GenBank/DDBJ whole genome shotgun (WGS) entry which is preliminary data.</text>
</comment>
<evidence type="ECO:0000313" key="2">
    <source>
        <dbReference type="EMBL" id="KAA1079091.1"/>
    </source>
</evidence>
<evidence type="ECO:0000313" key="3">
    <source>
        <dbReference type="Proteomes" id="UP000325313"/>
    </source>
</evidence>
<organism evidence="2 3">
    <name type="scientific">Puccinia graminis f. sp. tritici</name>
    <dbReference type="NCBI Taxonomy" id="56615"/>
    <lineage>
        <taxon>Eukaryota</taxon>
        <taxon>Fungi</taxon>
        <taxon>Dikarya</taxon>
        <taxon>Basidiomycota</taxon>
        <taxon>Pucciniomycotina</taxon>
        <taxon>Pucciniomycetes</taxon>
        <taxon>Pucciniales</taxon>
        <taxon>Pucciniaceae</taxon>
        <taxon>Puccinia</taxon>
    </lineage>
</organism>
<proteinExistence type="predicted"/>
<protein>
    <submittedName>
        <fullName evidence="2">Uncharacterized protein</fullName>
    </submittedName>
</protein>
<reference evidence="2 3" key="1">
    <citation type="submission" date="2019-05" db="EMBL/GenBank/DDBJ databases">
        <title>Emergence of the Ug99 lineage of the wheat stem rust pathogen through somatic hybridization.</title>
        <authorList>
            <person name="Li F."/>
            <person name="Upadhyaya N.M."/>
            <person name="Sperschneider J."/>
            <person name="Matny O."/>
            <person name="Nguyen-Phuc H."/>
            <person name="Mago R."/>
            <person name="Raley C."/>
            <person name="Miller M.E."/>
            <person name="Silverstein K.A.T."/>
            <person name="Henningsen E."/>
            <person name="Hirsch C.D."/>
            <person name="Visser B."/>
            <person name="Pretorius Z.A."/>
            <person name="Steffenson B.J."/>
            <person name="Schwessinger B."/>
            <person name="Dodds P.N."/>
            <person name="Figueroa M."/>
        </authorList>
    </citation>
    <scope>NUCLEOTIDE SEQUENCE [LARGE SCALE GENOMIC DNA]</scope>
    <source>
        <strain evidence="2 3">Ug99</strain>
    </source>
</reference>
<dbReference type="EMBL" id="VDEP01000444">
    <property type="protein sequence ID" value="KAA1079091.1"/>
    <property type="molecule type" value="Genomic_DNA"/>
</dbReference>
<accession>A0A5B0MQ99</accession>